<feature type="domain" description="Tyr recombinase" evidence="4">
    <location>
        <begin position="178"/>
        <end position="378"/>
    </location>
</feature>
<gene>
    <name evidence="5" type="ORF">NF708_04140</name>
</gene>
<dbReference type="Gene3D" id="1.10.150.130">
    <property type="match status" value="1"/>
</dbReference>
<reference evidence="5" key="1">
    <citation type="submission" date="2022-06" db="EMBL/GenBank/DDBJ databases">
        <title>Lactococcus from bovine mastitis in China.</title>
        <authorList>
            <person name="Lin Y."/>
            <person name="Han B."/>
        </authorList>
    </citation>
    <scope>NUCLEOTIDE SEQUENCE</scope>
    <source>
        <strain evidence="5">Hebei-B-39</strain>
    </source>
</reference>
<evidence type="ECO:0000313" key="6">
    <source>
        <dbReference type="Proteomes" id="UP001153203"/>
    </source>
</evidence>
<dbReference type="Pfam" id="PF13102">
    <property type="entry name" value="Phage_int_SAM_5"/>
    <property type="match status" value="1"/>
</dbReference>
<evidence type="ECO:0000256" key="2">
    <source>
        <dbReference type="ARBA" id="ARBA00023125"/>
    </source>
</evidence>
<dbReference type="InterPro" id="IPR013762">
    <property type="entry name" value="Integrase-like_cat_sf"/>
</dbReference>
<evidence type="ECO:0000313" key="5">
    <source>
        <dbReference type="EMBL" id="MDG6193194.1"/>
    </source>
</evidence>
<protein>
    <submittedName>
        <fullName evidence="5">Site-specific integrase</fullName>
    </submittedName>
</protein>
<dbReference type="InterPro" id="IPR025269">
    <property type="entry name" value="SAM-like_dom"/>
</dbReference>
<dbReference type="Gene3D" id="1.10.443.10">
    <property type="entry name" value="Intergrase catalytic core"/>
    <property type="match status" value="1"/>
</dbReference>
<dbReference type="GO" id="GO:0006310">
    <property type="term" value="P:DNA recombination"/>
    <property type="evidence" value="ECO:0007669"/>
    <property type="project" value="UniProtKB-KW"/>
</dbReference>
<comment type="similarity">
    <text evidence="1">Belongs to the 'phage' integrase family.</text>
</comment>
<dbReference type="Pfam" id="PF00589">
    <property type="entry name" value="Phage_integrase"/>
    <property type="match status" value="1"/>
</dbReference>
<proteinExistence type="inferred from homology"/>
<dbReference type="SUPFAM" id="SSF56349">
    <property type="entry name" value="DNA breaking-rejoining enzymes"/>
    <property type="match status" value="1"/>
</dbReference>
<dbReference type="InterPro" id="IPR050090">
    <property type="entry name" value="Tyrosine_recombinase_XerCD"/>
</dbReference>
<sequence>MAKTQYKGVFKDSNGKYFYQVELGTDKITGKRIQKKSRKSTLGKPFLTVREARDEMIRVQNQYNQSDGIFDYNMTFERFINTEYLVAYRAGKQPATIMSAEYNFQHLVERFGRKKLRDLTVRDVEAFRLYMLNEQPWKQSYCKQIWNRFRLSLDYAVKMGYIETNPCRRTDGIPLGKQFSDFWTFDEFQKVIALMNLRVYREHRDFIVIWLMYFTGCRVHEACALKWDDIDFKNKRLRVNKTLEMRHDEDGHFRFYTKPTTKTAAGMRWIELDDVTIDYLKRWKKIQVGGEAEDYIFTLYGDCMFRWNIAAAMKKYSNRAGVKNLTGRGLRHSHASYLIVVLQKDILYVARRLGHTNPAVTLRHYSHWFNGRGSVETEELTASILSNGLADLDKKYKPAKIPAKEDL</sequence>
<dbReference type="PANTHER" id="PTHR30349:SF64">
    <property type="entry name" value="PROPHAGE INTEGRASE INTD-RELATED"/>
    <property type="match status" value="1"/>
</dbReference>
<dbReference type="InterPro" id="IPR010998">
    <property type="entry name" value="Integrase_recombinase_N"/>
</dbReference>
<dbReference type="InterPro" id="IPR011010">
    <property type="entry name" value="DNA_brk_join_enz"/>
</dbReference>
<dbReference type="PANTHER" id="PTHR30349">
    <property type="entry name" value="PHAGE INTEGRASE-RELATED"/>
    <property type="match status" value="1"/>
</dbReference>
<dbReference type="PROSITE" id="PS51898">
    <property type="entry name" value="TYR_RECOMBINASE"/>
    <property type="match status" value="1"/>
</dbReference>
<evidence type="ECO:0000259" key="4">
    <source>
        <dbReference type="PROSITE" id="PS51898"/>
    </source>
</evidence>
<organism evidence="5 6">
    <name type="scientific">Lactococcus formosensis</name>
    <dbReference type="NCBI Taxonomy" id="1281486"/>
    <lineage>
        <taxon>Bacteria</taxon>
        <taxon>Bacillati</taxon>
        <taxon>Bacillota</taxon>
        <taxon>Bacilli</taxon>
        <taxon>Lactobacillales</taxon>
        <taxon>Streptococcaceae</taxon>
        <taxon>Lactococcus</taxon>
    </lineage>
</organism>
<dbReference type="GO" id="GO:0003677">
    <property type="term" value="F:DNA binding"/>
    <property type="evidence" value="ECO:0007669"/>
    <property type="project" value="UniProtKB-KW"/>
</dbReference>
<dbReference type="CDD" id="cd01189">
    <property type="entry name" value="INT_ICEBs1_C_like"/>
    <property type="match status" value="1"/>
</dbReference>
<evidence type="ECO:0000256" key="1">
    <source>
        <dbReference type="ARBA" id="ARBA00008857"/>
    </source>
</evidence>
<dbReference type="EMBL" id="JAMWGI010000002">
    <property type="protein sequence ID" value="MDG6193194.1"/>
    <property type="molecule type" value="Genomic_DNA"/>
</dbReference>
<dbReference type="GO" id="GO:0015074">
    <property type="term" value="P:DNA integration"/>
    <property type="evidence" value="ECO:0007669"/>
    <property type="project" value="InterPro"/>
</dbReference>
<dbReference type="Proteomes" id="UP001153203">
    <property type="component" value="Unassembled WGS sequence"/>
</dbReference>
<name>A0A9X4P514_9LACT</name>
<dbReference type="AlphaFoldDB" id="A0A9X4P514"/>
<keyword evidence="2" id="KW-0238">DNA-binding</keyword>
<dbReference type="RefSeq" id="WP_279363074.1">
    <property type="nucleotide sequence ID" value="NZ_JAMWGA010000002.1"/>
</dbReference>
<dbReference type="InterPro" id="IPR002104">
    <property type="entry name" value="Integrase_catalytic"/>
</dbReference>
<evidence type="ECO:0000256" key="3">
    <source>
        <dbReference type="ARBA" id="ARBA00023172"/>
    </source>
</evidence>
<accession>A0A9X4P514</accession>
<keyword evidence="3" id="KW-0233">DNA recombination</keyword>
<comment type="caution">
    <text evidence="5">The sequence shown here is derived from an EMBL/GenBank/DDBJ whole genome shotgun (WGS) entry which is preliminary data.</text>
</comment>